<dbReference type="InterPro" id="IPR043502">
    <property type="entry name" value="DNA/RNA_pol_sf"/>
</dbReference>
<evidence type="ECO:0000259" key="2">
    <source>
        <dbReference type="Pfam" id="PF14244"/>
    </source>
</evidence>
<dbReference type="InterPro" id="IPR013103">
    <property type="entry name" value="RVT_2"/>
</dbReference>
<dbReference type="PANTHER" id="PTHR37610:SF97">
    <property type="entry name" value="RETROTRANSPOSON GAG DOMAIN-CONTAINING PROTEIN"/>
    <property type="match status" value="1"/>
</dbReference>
<dbReference type="EMBL" id="BQNB010020263">
    <property type="protein sequence ID" value="GJT94096.1"/>
    <property type="molecule type" value="Genomic_DNA"/>
</dbReference>
<feature type="domain" description="Reverse transcriptase Ty1/copia-type" evidence="1">
    <location>
        <begin position="267"/>
        <end position="408"/>
    </location>
</feature>
<comment type="caution">
    <text evidence="3">The sequence shown here is derived from an EMBL/GenBank/DDBJ whole genome shotgun (WGS) entry which is preliminary data.</text>
</comment>
<organism evidence="3 4">
    <name type="scientific">Tanacetum coccineum</name>
    <dbReference type="NCBI Taxonomy" id="301880"/>
    <lineage>
        <taxon>Eukaryota</taxon>
        <taxon>Viridiplantae</taxon>
        <taxon>Streptophyta</taxon>
        <taxon>Embryophyta</taxon>
        <taxon>Tracheophyta</taxon>
        <taxon>Spermatophyta</taxon>
        <taxon>Magnoliopsida</taxon>
        <taxon>eudicotyledons</taxon>
        <taxon>Gunneridae</taxon>
        <taxon>Pentapetalae</taxon>
        <taxon>asterids</taxon>
        <taxon>campanulids</taxon>
        <taxon>Asterales</taxon>
        <taxon>Asteraceae</taxon>
        <taxon>Asteroideae</taxon>
        <taxon>Anthemideae</taxon>
        <taxon>Anthemidinae</taxon>
        <taxon>Tanacetum</taxon>
    </lineage>
</organism>
<gene>
    <name evidence="3" type="ORF">Tco_1082941</name>
</gene>
<proteinExistence type="predicted"/>
<dbReference type="Pfam" id="PF14244">
    <property type="entry name" value="Retrotran_gag_3"/>
    <property type="match status" value="1"/>
</dbReference>
<feature type="domain" description="Retrotransposon Copia-like N-terminal" evidence="2">
    <location>
        <begin position="35"/>
        <end position="79"/>
    </location>
</feature>
<dbReference type="InterPro" id="IPR029472">
    <property type="entry name" value="Copia-like_N"/>
</dbReference>
<dbReference type="PANTHER" id="PTHR37610">
    <property type="entry name" value="CCHC-TYPE DOMAIN-CONTAINING PROTEIN"/>
    <property type="match status" value="1"/>
</dbReference>
<evidence type="ECO:0000313" key="4">
    <source>
        <dbReference type="Proteomes" id="UP001151760"/>
    </source>
</evidence>
<evidence type="ECO:0000313" key="3">
    <source>
        <dbReference type="EMBL" id="GJT94096.1"/>
    </source>
</evidence>
<reference evidence="3" key="1">
    <citation type="journal article" date="2022" name="Int. J. Mol. Sci.">
        <title>Draft Genome of Tanacetum Coccineum: Genomic Comparison of Closely Related Tanacetum-Family Plants.</title>
        <authorList>
            <person name="Yamashiro T."/>
            <person name="Shiraishi A."/>
            <person name="Nakayama K."/>
            <person name="Satake H."/>
        </authorList>
    </citation>
    <scope>NUCLEOTIDE SEQUENCE</scope>
</reference>
<dbReference type="Pfam" id="PF07727">
    <property type="entry name" value="RVT_2"/>
    <property type="match status" value="1"/>
</dbReference>
<reference evidence="3" key="2">
    <citation type="submission" date="2022-01" db="EMBL/GenBank/DDBJ databases">
        <authorList>
            <person name="Yamashiro T."/>
            <person name="Shiraishi A."/>
            <person name="Satake H."/>
            <person name="Nakayama K."/>
        </authorList>
    </citation>
    <scope>NUCLEOTIDE SEQUENCE</scope>
</reference>
<keyword evidence="4" id="KW-1185">Reference proteome</keyword>
<protein>
    <submittedName>
        <fullName evidence="3">Retrovirus-related pol polyprotein from transposon TNT 1-94</fullName>
    </submittedName>
</protein>
<name>A0ABQ5I1U7_9ASTR</name>
<dbReference type="Proteomes" id="UP001151760">
    <property type="component" value="Unassembled WGS sequence"/>
</dbReference>
<accession>A0ABQ5I1U7</accession>
<dbReference type="SUPFAM" id="SSF56672">
    <property type="entry name" value="DNA/RNA polymerases"/>
    <property type="match status" value="1"/>
</dbReference>
<sequence>MAVGNPSTNNSQTPPITKDINSVHISPYILFIKSHPRLALISKKVIGSENYSSWKRTMMIALNTKNKLKLINGEFEEPAINLEIRSVWERANDMDELDALEAPYACLCRCDCDNGRINGEREQRKRVIQFLMGLDESYTNVLPTKILDSISNNQSGQTPIVRKSSIKKGVYCTNYSKKGHTGEECYKIVGYPPSHLLHKKYIPPPQRNQSRTRTTTDPYVYSSMDQLQNQLNQGHDGTITTGKTTLEECLVARADPSPKSPCFLLKTPIGSKWVYKIKFQADCNIERHKAKLVAKGFNQKEGIDYKETFALVAKMVTVRTLLAVAVEHGWHIEQLDINNAFLHGDLHEEVYMTVPQGYNKTLPPNTVCKLTKSLYCLKQANRQWFEKLATFLYQLGFKQSYVDTSLLCVCVLKGSHATILV</sequence>
<evidence type="ECO:0000259" key="1">
    <source>
        <dbReference type="Pfam" id="PF07727"/>
    </source>
</evidence>